<dbReference type="STRING" id="1274631.LMTR13_20625"/>
<dbReference type="KEGG" id="bic:LMTR13_20625"/>
<dbReference type="GO" id="GO:0003700">
    <property type="term" value="F:DNA-binding transcription factor activity"/>
    <property type="evidence" value="ECO:0007669"/>
    <property type="project" value="TreeGrafter"/>
</dbReference>
<keyword evidence="2 4" id="KW-0238">DNA-binding</keyword>
<organism evidence="6 7">
    <name type="scientific">Bradyrhizobium icense</name>
    <dbReference type="NCBI Taxonomy" id="1274631"/>
    <lineage>
        <taxon>Bacteria</taxon>
        <taxon>Pseudomonadati</taxon>
        <taxon>Pseudomonadota</taxon>
        <taxon>Alphaproteobacteria</taxon>
        <taxon>Hyphomicrobiales</taxon>
        <taxon>Nitrobacteraceae</taxon>
        <taxon>Bradyrhizobium</taxon>
    </lineage>
</organism>
<dbReference type="AlphaFoldDB" id="A0A1B1UHI3"/>
<proteinExistence type="predicted"/>
<protein>
    <submittedName>
        <fullName evidence="6">TetR family transcriptional regulator</fullName>
    </submittedName>
</protein>
<dbReference type="Pfam" id="PF00440">
    <property type="entry name" value="TetR_N"/>
    <property type="match status" value="1"/>
</dbReference>
<evidence type="ECO:0000256" key="2">
    <source>
        <dbReference type="ARBA" id="ARBA00023125"/>
    </source>
</evidence>
<dbReference type="Proteomes" id="UP000092839">
    <property type="component" value="Chromosome"/>
</dbReference>
<dbReference type="PANTHER" id="PTHR30055">
    <property type="entry name" value="HTH-TYPE TRANSCRIPTIONAL REGULATOR RUTR"/>
    <property type="match status" value="1"/>
</dbReference>
<evidence type="ECO:0000313" key="7">
    <source>
        <dbReference type="Proteomes" id="UP000092839"/>
    </source>
</evidence>
<sequence>MARRKAGQKTAAIAAPALARLVPTQQRSRERFEKILACAAELMAEKGSEAFRMSDVVERGGVPFGSLYQYFPDKTAIIGTLAERYNAIGRDCVRRDLAVVKTARDLHPALCRVTDSYYQMFMDVPLMRDIWQATQADRALQKLDEEDGVYLAGLLGDALRRIAPDVSATALASFSQLMMTLIAATVRHAIAQDTKEAVRILTLFKRMLPKNLAALET</sequence>
<gene>
    <name evidence="6" type="ORF">LMTR13_20625</name>
</gene>
<feature type="domain" description="HTH tetR-type" evidence="5">
    <location>
        <begin position="29"/>
        <end position="89"/>
    </location>
</feature>
<evidence type="ECO:0000256" key="3">
    <source>
        <dbReference type="ARBA" id="ARBA00023163"/>
    </source>
</evidence>
<dbReference type="RefSeq" id="WP_065729425.1">
    <property type="nucleotide sequence ID" value="NZ_CP016428.1"/>
</dbReference>
<accession>A0A1B1UHI3</accession>
<evidence type="ECO:0000259" key="5">
    <source>
        <dbReference type="PROSITE" id="PS50977"/>
    </source>
</evidence>
<dbReference type="PRINTS" id="PR00455">
    <property type="entry name" value="HTHTETR"/>
</dbReference>
<dbReference type="OrthoDB" id="9808189at2"/>
<dbReference type="InterPro" id="IPR041674">
    <property type="entry name" value="TetR_C_22"/>
</dbReference>
<name>A0A1B1UHI3_9BRAD</name>
<dbReference type="InterPro" id="IPR050109">
    <property type="entry name" value="HTH-type_TetR-like_transc_reg"/>
</dbReference>
<keyword evidence="1" id="KW-0805">Transcription regulation</keyword>
<evidence type="ECO:0000256" key="1">
    <source>
        <dbReference type="ARBA" id="ARBA00023015"/>
    </source>
</evidence>
<evidence type="ECO:0000313" key="6">
    <source>
        <dbReference type="EMBL" id="ANW02215.1"/>
    </source>
</evidence>
<dbReference type="PROSITE" id="PS50977">
    <property type="entry name" value="HTH_TETR_2"/>
    <property type="match status" value="1"/>
</dbReference>
<evidence type="ECO:0000256" key="4">
    <source>
        <dbReference type="PROSITE-ProRule" id="PRU00335"/>
    </source>
</evidence>
<dbReference type="Gene3D" id="1.10.357.10">
    <property type="entry name" value="Tetracycline Repressor, domain 2"/>
    <property type="match status" value="1"/>
</dbReference>
<dbReference type="InterPro" id="IPR001647">
    <property type="entry name" value="HTH_TetR"/>
</dbReference>
<dbReference type="Pfam" id="PF17928">
    <property type="entry name" value="TetR_C_22"/>
    <property type="match status" value="1"/>
</dbReference>
<keyword evidence="3" id="KW-0804">Transcription</keyword>
<dbReference type="InterPro" id="IPR009057">
    <property type="entry name" value="Homeodomain-like_sf"/>
</dbReference>
<keyword evidence="7" id="KW-1185">Reference proteome</keyword>
<reference evidence="6 7" key="1">
    <citation type="submission" date="2016-07" db="EMBL/GenBank/DDBJ databases">
        <title>Complete genome sequence of Bradyrhizobium icense LMTR 13T, a potential inoculant strain isolated from lima bean (Phaseolus lunatus) in Peru.</title>
        <authorList>
            <person name="Ormeno-Orrillo E."/>
            <person name="Duran D."/>
            <person name="Rogel M.A."/>
            <person name="Rey L."/>
            <person name="Imperial J."/>
            <person name="Ruiz-Argueso T."/>
            <person name="Martinez-Romero E."/>
        </authorList>
    </citation>
    <scope>NUCLEOTIDE SEQUENCE [LARGE SCALE GENOMIC DNA]</scope>
    <source>
        <strain evidence="6 7">LMTR 13</strain>
    </source>
</reference>
<dbReference type="EMBL" id="CP016428">
    <property type="protein sequence ID" value="ANW02215.1"/>
    <property type="molecule type" value="Genomic_DNA"/>
</dbReference>
<feature type="DNA-binding region" description="H-T-H motif" evidence="4">
    <location>
        <begin position="52"/>
        <end position="71"/>
    </location>
</feature>
<dbReference type="PANTHER" id="PTHR30055:SF234">
    <property type="entry name" value="HTH-TYPE TRANSCRIPTIONAL REGULATOR BETI"/>
    <property type="match status" value="1"/>
</dbReference>
<dbReference type="GO" id="GO:0000976">
    <property type="term" value="F:transcription cis-regulatory region binding"/>
    <property type="evidence" value="ECO:0007669"/>
    <property type="project" value="TreeGrafter"/>
</dbReference>
<dbReference type="SUPFAM" id="SSF46689">
    <property type="entry name" value="Homeodomain-like"/>
    <property type="match status" value="1"/>
</dbReference>